<evidence type="ECO:0000313" key="3">
    <source>
        <dbReference type="EMBL" id="QPQ93352.1"/>
    </source>
</evidence>
<dbReference type="EMBL" id="CP065601">
    <property type="protein sequence ID" value="QPQ93352.1"/>
    <property type="molecule type" value="Genomic_DNA"/>
</dbReference>
<dbReference type="EMBL" id="CP099587">
    <property type="protein sequence ID" value="USS47518.1"/>
    <property type="molecule type" value="Genomic_DNA"/>
</dbReference>
<accession>A0AAQ0BVE7</accession>
<dbReference type="InterPro" id="IPR036850">
    <property type="entry name" value="NDK-like_dom_sf"/>
</dbReference>
<proteinExistence type="predicted"/>
<dbReference type="AlphaFoldDB" id="A0AAQ0BVE7"/>
<evidence type="ECO:0000313" key="6">
    <source>
        <dbReference type="Proteomes" id="UP001056386"/>
    </source>
</evidence>
<evidence type="ECO:0000259" key="2">
    <source>
        <dbReference type="SMART" id="SM00562"/>
    </source>
</evidence>
<dbReference type="SUPFAM" id="SSF54919">
    <property type="entry name" value="Nucleoside diphosphate kinase, NDK"/>
    <property type="match status" value="1"/>
</dbReference>
<evidence type="ECO:0000256" key="1">
    <source>
        <dbReference type="ARBA" id="ARBA00022842"/>
    </source>
</evidence>
<evidence type="ECO:0000313" key="5">
    <source>
        <dbReference type="Proteomes" id="UP000594892"/>
    </source>
</evidence>
<dbReference type="InterPro" id="IPR034907">
    <property type="entry name" value="NDK-like_dom"/>
</dbReference>
<dbReference type="Proteomes" id="UP001056386">
    <property type="component" value="Chromosome 1"/>
</dbReference>
<dbReference type="GeneID" id="45698716"/>
<reference evidence="3 5" key="1">
    <citation type="submission" date="2020-12" db="EMBL/GenBank/DDBJ databases">
        <title>FDA dAtabase for Regulatory Grade micrObial Sequences (FDA-ARGOS): Supporting development and validation of Infectious Disease Dx tests.</title>
        <authorList>
            <person name="Minogue T."/>
            <person name="Wolcott M."/>
            <person name="Wasieloski L."/>
            <person name="Aguilar W."/>
            <person name="Moore D."/>
            <person name="Jaissle J."/>
            <person name="Tallon L."/>
            <person name="Sadzewicz L."/>
            <person name="Zhao X."/>
            <person name="Boylan J."/>
            <person name="Ott S."/>
            <person name="Bowen H."/>
            <person name="Vavikolanu K."/>
            <person name="Mehta A."/>
            <person name="Aluvathingal J."/>
            <person name="Nadendla S."/>
            <person name="Yan Y."/>
            <person name="Sichtig H."/>
        </authorList>
    </citation>
    <scope>NUCLEOTIDE SEQUENCE [LARGE SCALE GENOMIC DNA]</scope>
    <source>
        <strain evidence="3 5">FDAARGOS_949</strain>
    </source>
</reference>
<name>A0AAQ0BVE7_BURGL</name>
<organism evidence="3 5">
    <name type="scientific">Burkholderia glumae</name>
    <name type="common">Pseudomonas glumae</name>
    <dbReference type="NCBI Taxonomy" id="337"/>
    <lineage>
        <taxon>Bacteria</taxon>
        <taxon>Pseudomonadati</taxon>
        <taxon>Pseudomonadota</taxon>
        <taxon>Betaproteobacteria</taxon>
        <taxon>Burkholderiales</taxon>
        <taxon>Burkholderiaceae</taxon>
        <taxon>Burkholderia</taxon>
    </lineage>
</organism>
<dbReference type="RefSeq" id="WP_080763615.1">
    <property type="nucleotide sequence ID" value="NZ_CP021074.1"/>
</dbReference>
<sequence length="339" mass="38040">MRRFPGSNFPEFAALHFGIRSLRVSIADKLARWPINQCFSNGPMLPLETVLTPNRIKHRYYWADADFRHAMEVIRGHWICTDRIIHRLWNYAALILRPDAIAGGQSAAVLPMLRQHGFIPVAVKRVHVGASRAEALWRYQFNVATPERRSVLKHLMSMGDSVYLIVRDDTVRTSAPATVHLTYLKGTAVIERRKPGHLRTVAGPAVANIFSYVHVSDDPADVLREMAVLFDDFSIRALLAQIDSGVDRSAEVYAALRELQSLVPKNALFHGVGASIDRAVDEEKWQIASEWRDLVERAKRVRNFMTGESYAGADATIPDDTGLSLPLDGHLVFAELGLR</sequence>
<evidence type="ECO:0000313" key="4">
    <source>
        <dbReference type="EMBL" id="USS47518.1"/>
    </source>
</evidence>
<gene>
    <name evidence="3" type="ORF">I6H06_13905</name>
    <name evidence="4" type="ORF">NFI99_22075</name>
</gene>
<feature type="domain" description="Nucleoside diphosphate kinase-like" evidence="2">
    <location>
        <begin position="94"/>
        <end position="237"/>
    </location>
</feature>
<dbReference type="SMART" id="SM00562">
    <property type="entry name" value="NDK"/>
    <property type="match status" value="1"/>
</dbReference>
<dbReference type="Gene3D" id="3.30.70.141">
    <property type="entry name" value="Nucleoside diphosphate kinase-like domain"/>
    <property type="match status" value="1"/>
</dbReference>
<reference evidence="4" key="2">
    <citation type="submission" date="2022-06" db="EMBL/GenBank/DDBJ databases">
        <title>Draft genome sequence of Burkholderia glumae strain GR20004 isolated from rice panicle showing bacterial panicle blight.</title>
        <authorList>
            <person name="Choi S.Y."/>
            <person name="Lee Y.H."/>
        </authorList>
    </citation>
    <scope>NUCLEOTIDE SEQUENCE</scope>
    <source>
        <strain evidence="4">GR20004</strain>
    </source>
</reference>
<dbReference type="Pfam" id="PF00334">
    <property type="entry name" value="NDK"/>
    <property type="match status" value="1"/>
</dbReference>
<keyword evidence="6" id="KW-1185">Reference proteome</keyword>
<dbReference type="Proteomes" id="UP000594892">
    <property type="component" value="Chromosome 2"/>
</dbReference>
<keyword evidence="1" id="KW-0460">Magnesium</keyword>
<protein>
    <recommendedName>
        <fullName evidence="2">Nucleoside diphosphate kinase-like domain-containing protein</fullName>
    </recommendedName>
</protein>